<dbReference type="InterPro" id="IPR020057">
    <property type="entry name" value="Ribosomal_bL25_b-dom"/>
</dbReference>
<dbReference type="SUPFAM" id="SSF50715">
    <property type="entry name" value="Ribosomal protein L25-like"/>
    <property type="match status" value="1"/>
</dbReference>
<proteinExistence type="inferred from homology"/>
<evidence type="ECO:0000313" key="10">
    <source>
        <dbReference type="Proteomes" id="UP001575105"/>
    </source>
</evidence>
<dbReference type="PANTHER" id="PTHR33284:SF1">
    <property type="entry name" value="RIBOSOMAL PROTEIN L25_GLN-TRNA SYNTHETASE, ANTI-CODON-BINDING DOMAIN-CONTAINING PROTEIN"/>
    <property type="match status" value="1"/>
</dbReference>
<comment type="subunit">
    <text evidence="5">Part of the 50S ribosomal subunit; part of the 5S rRNA/L5/L18/L25 subcomplex. Contacts the 5S rRNA. Binds to the 5S rRNA independently of L5 and L18.</text>
</comment>
<gene>
    <name evidence="5" type="primary">rplY</name>
    <name evidence="5" type="synonym">ctc</name>
    <name evidence="9" type="ORF">ACERK3_12260</name>
</gene>
<sequence>MATHDIPKIEVQPRDRVGSRYAARLRKEGKLPGVIYGHKEDPKSVTLDYRQFTDLLEGHAHLLQVTIDGKTEPCLIKDMQWDHLGISLVHVDLARVNLSEEVEVEVELALTGEPKALEQAGAILDHPLGSIEIACRADAIPESIQHDISELAVGDAVTVADLKLPDGVRAVTDSETVIAQIQVMAEEPEEETAEAVEGEPEVIGRSEQEEGETDEK</sequence>
<keyword evidence="10" id="KW-1185">Reference proteome</keyword>
<dbReference type="Gene3D" id="2.40.240.10">
    <property type="entry name" value="Ribosomal Protein L25, Chain P"/>
    <property type="match status" value="1"/>
</dbReference>
<dbReference type="Proteomes" id="UP001575105">
    <property type="component" value="Unassembled WGS sequence"/>
</dbReference>
<dbReference type="Pfam" id="PF01386">
    <property type="entry name" value="Ribosomal_L25p"/>
    <property type="match status" value="1"/>
</dbReference>
<feature type="domain" description="Large ribosomal subunit protein bL25 beta" evidence="8">
    <location>
        <begin position="101"/>
        <end position="182"/>
    </location>
</feature>
<dbReference type="RefSeq" id="WP_425345973.1">
    <property type="nucleotide sequence ID" value="NZ_JBGUBD010000006.1"/>
</dbReference>
<accession>A0ABV4U630</accession>
<dbReference type="InterPro" id="IPR029751">
    <property type="entry name" value="Ribosomal_L25_dom"/>
</dbReference>
<dbReference type="NCBIfam" id="TIGR00731">
    <property type="entry name" value="bL25_bact_ctc"/>
    <property type="match status" value="1"/>
</dbReference>
<organism evidence="9 10">
    <name type="scientific">Natronomicrosphaera hydrolytica</name>
    <dbReference type="NCBI Taxonomy" id="3242702"/>
    <lineage>
        <taxon>Bacteria</taxon>
        <taxon>Pseudomonadati</taxon>
        <taxon>Planctomycetota</taxon>
        <taxon>Phycisphaerae</taxon>
        <taxon>Phycisphaerales</taxon>
        <taxon>Phycisphaeraceae</taxon>
        <taxon>Natronomicrosphaera</taxon>
    </lineage>
</organism>
<name>A0ABV4U630_9BACT</name>
<keyword evidence="4 5" id="KW-0687">Ribonucleoprotein</keyword>
<comment type="caution">
    <text evidence="9">The sequence shown here is derived from an EMBL/GenBank/DDBJ whole genome shotgun (WGS) entry which is preliminary data.</text>
</comment>
<dbReference type="CDD" id="cd00495">
    <property type="entry name" value="Ribosomal_L25_TL5_CTC"/>
    <property type="match status" value="1"/>
</dbReference>
<dbReference type="GO" id="GO:0005840">
    <property type="term" value="C:ribosome"/>
    <property type="evidence" value="ECO:0007669"/>
    <property type="project" value="UniProtKB-KW"/>
</dbReference>
<protein>
    <recommendedName>
        <fullName evidence="5">Large ribosomal subunit protein bL25</fullName>
    </recommendedName>
    <alternativeName>
        <fullName evidence="5">General stress protein CTC</fullName>
    </alternativeName>
</protein>
<evidence type="ECO:0000256" key="3">
    <source>
        <dbReference type="ARBA" id="ARBA00022980"/>
    </source>
</evidence>
<evidence type="ECO:0000256" key="2">
    <source>
        <dbReference type="ARBA" id="ARBA00022884"/>
    </source>
</evidence>
<evidence type="ECO:0000313" key="9">
    <source>
        <dbReference type="EMBL" id="MFA9479056.1"/>
    </source>
</evidence>
<dbReference type="EMBL" id="JBGUBD010000006">
    <property type="protein sequence ID" value="MFA9479056.1"/>
    <property type="molecule type" value="Genomic_DNA"/>
</dbReference>
<keyword evidence="2 5" id="KW-0694">RNA-binding</keyword>
<dbReference type="InterPro" id="IPR001021">
    <property type="entry name" value="Ribosomal_bL25_long"/>
</dbReference>
<dbReference type="Pfam" id="PF14693">
    <property type="entry name" value="Ribosomal_TL5_C"/>
    <property type="match status" value="1"/>
</dbReference>
<feature type="domain" description="Large ribosomal subunit protein bL25 L25" evidence="7">
    <location>
        <begin position="9"/>
        <end position="93"/>
    </location>
</feature>
<keyword evidence="1 5" id="KW-0699">rRNA-binding</keyword>
<evidence type="ECO:0000259" key="8">
    <source>
        <dbReference type="Pfam" id="PF14693"/>
    </source>
</evidence>
<dbReference type="HAMAP" id="MF_01334">
    <property type="entry name" value="Ribosomal_bL25_CTC"/>
    <property type="match status" value="1"/>
</dbReference>
<dbReference type="InterPro" id="IPR011035">
    <property type="entry name" value="Ribosomal_bL25/Gln-tRNA_synth"/>
</dbReference>
<feature type="region of interest" description="Disordered" evidence="6">
    <location>
        <begin position="185"/>
        <end position="216"/>
    </location>
</feature>
<evidence type="ECO:0000256" key="1">
    <source>
        <dbReference type="ARBA" id="ARBA00022730"/>
    </source>
</evidence>
<evidence type="ECO:0000256" key="5">
    <source>
        <dbReference type="HAMAP-Rule" id="MF_01334"/>
    </source>
</evidence>
<keyword evidence="3 5" id="KW-0689">Ribosomal protein</keyword>
<comment type="similarity">
    <text evidence="5">Belongs to the bacterial ribosomal protein bL25 family. CTC subfamily.</text>
</comment>
<dbReference type="PANTHER" id="PTHR33284">
    <property type="entry name" value="RIBOSOMAL PROTEIN L25/GLN-TRNA SYNTHETASE, ANTI-CODON-BINDING DOMAIN-CONTAINING PROTEIN"/>
    <property type="match status" value="1"/>
</dbReference>
<dbReference type="InterPro" id="IPR020056">
    <property type="entry name" value="Rbsml_bL25/Gln-tRNA_synth_N"/>
</dbReference>
<reference evidence="9 10" key="1">
    <citation type="submission" date="2024-08" db="EMBL/GenBank/DDBJ databases">
        <title>Whole-genome sequencing of halo(alkali)philic microorganisms from hypersaline lakes.</title>
        <authorList>
            <person name="Sorokin D.Y."/>
            <person name="Merkel A.Y."/>
            <person name="Messina E."/>
            <person name="Yakimov M."/>
        </authorList>
    </citation>
    <scope>NUCLEOTIDE SEQUENCE [LARGE SCALE GENOMIC DNA]</scope>
    <source>
        <strain evidence="9 10">AB-hyl4</strain>
    </source>
</reference>
<dbReference type="InterPro" id="IPR020930">
    <property type="entry name" value="Ribosomal_uL5_bac-type"/>
</dbReference>
<comment type="function">
    <text evidence="5">This is one of the proteins that binds to the 5S RNA in the ribosome where it forms part of the central protuberance.</text>
</comment>
<evidence type="ECO:0000259" key="7">
    <source>
        <dbReference type="Pfam" id="PF01386"/>
    </source>
</evidence>
<evidence type="ECO:0000256" key="6">
    <source>
        <dbReference type="SAM" id="MobiDB-lite"/>
    </source>
</evidence>
<dbReference type="Gene3D" id="2.170.120.20">
    <property type="entry name" value="Ribosomal protein L25, beta domain"/>
    <property type="match status" value="1"/>
</dbReference>
<feature type="compositionally biased region" description="Acidic residues" evidence="6">
    <location>
        <begin position="186"/>
        <end position="200"/>
    </location>
</feature>
<evidence type="ECO:0000256" key="4">
    <source>
        <dbReference type="ARBA" id="ARBA00023274"/>
    </source>
</evidence>
<dbReference type="InterPro" id="IPR037121">
    <property type="entry name" value="Ribosomal_bL25_C"/>
</dbReference>